<sequence length="278" mass="31666">MMRKFKIMNGEGRYFDLNSKEFFFHSIGGFGYKDSTQFKQIGTDFIPLEEIFSQGELKGFIFFGGLRAYQEYREFTRFVRATPLTLVYQPDEEYRVPVRLLEIEKGELMDGGIGLNCEVSFIATGLFYKGVAKNSDTLYIGGKIYPYVYSYAYADISQNTLLIDSDSYVDSPCRISIYGPCVNPVWKHYVDNVLYETGAYSGTIPDGRKLVVDTTTMPYSITERGSGDEIVADRYQMCDFTTERFFLLKHGLNRISVVHDGLNAANMVVEGKISYETV</sequence>
<comment type="caution">
    <text evidence="2">The sequence shown here is derived from an EMBL/GenBank/DDBJ whole genome shotgun (WGS) entry which is preliminary data.</text>
</comment>
<name>A0A4R1R577_9FIRM</name>
<organism evidence="2 3">
    <name type="scientific">Kineothrix alysoides</name>
    <dbReference type="NCBI Taxonomy" id="1469948"/>
    <lineage>
        <taxon>Bacteria</taxon>
        <taxon>Bacillati</taxon>
        <taxon>Bacillota</taxon>
        <taxon>Clostridia</taxon>
        <taxon>Lachnospirales</taxon>
        <taxon>Lachnospiraceae</taxon>
        <taxon>Kineothrix</taxon>
    </lineage>
</organism>
<keyword evidence="3" id="KW-1185">Reference proteome</keyword>
<proteinExistence type="predicted"/>
<protein>
    <recommendedName>
        <fullName evidence="1">Distal tail protein N-terminal domain-containing protein</fullName>
    </recommendedName>
</protein>
<dbReference type="AlphaFoldDB" id="A0A4R1R577"/>
<gene>
    <name evidence="2" type="ORF">EDD76_102278</name>
</gene>
<dbReference type="STRING" id="1469948.GCA_000732725_00314"/>
<evidence type="ECO:0000313" key="2">
    <source>
        <dbReference type="EMBL" id="TCL60580.1"/>
    </source>
</evidence>
<evidence type="ECO:0000313" key="3">
    <source>
        <dbReference type="Proteomes" id="UP000295718"/>
    </source>
</evidence>
<dbReference type="OrthoDB" id="2048229at2"/>
<dbReference type="RefSeq" id="WP_031389091.1">
    <property type="nucleotide sequence ID" value="NZ_JPNB01000001.1"/>
</dbReference>
<accession>A0A4R1R577</accession>
<dbReference type="InterPro" id="IPR031899">
    <property type="entry name" value="Dit_N"/>
</dbReference>
<dbReference type="EMBL" id="SLUO01000002">
    <property type="protein sequence ID" value="TCL60580.1"/>
    <property type="molecule type" value="Genomic_DNA"/>
</dbReference>
<dbReference type="Pfam" id="PF16774">
    <property type="entry name" value="Dit_N"/>
    <property type="match status" value="1"/>
</dbReference>
<dbReference type="Proteomes" id="UP000295718">
    <property type="component" value="Unassembled WGS sequence"/>
</dbReference>
<reference evidence="2 3" key="1">
    <citation type="submission" date="2019-03" db="EMBL/GenBank/DDBJ databases">
        <title>Genomic Encyclopedia of Type Strains, Phase IV (KMG-IV): sequencing the most valuable type-strain genomes for metagenomic binning, comparative biology and taxonomic classification.</title>
        <authorList>
            <person name="Goeker M."/>
        </authorList>
    </citation>
    <scope>NUCLEOTIDE SEQUENCE [LARGE SCALE GENOMIC DNA]</scope>
    <source>
        <strain evidence="2 3">DSM 100556</strain>
    </source>
</reference>
<evidence type="ECO:0000259" key="1">
    <source>
        <dbReference type="Pfam" id="PF16774"/>
    </source>
</evidence>
<feature type="domain" description="Distal tail protein N-terminal" evidence="1">
    <location>
        <begin position="2"/>
        <end position="123"/>
    </location>
</feature>